<evidence type="ECO:0000259" key="12">
    <source>
        <dbReference type="Pfam" id="PF02823"/>
    </source>
</evidence>
<comment type="subunit">
    <text evidence="10 11">F-type ATPases have 2 components, CF(1) - the catalytic core - and CF(0) - the membrane proton channel. CF(1) has five subunits: alpha(3), beta(3), gamma(1), delta(1), epsilon(1). CF(0) has three main subunits: a, b and c.</text>
</comment>
<evidence type="ECO:0000256" key="6">
    <source>
        <dbReference type="ARBA" id="ARBA00023065"/>
    </source>
</evidence>
<evidence type="ECO:0000256" key="8">
    <source>
        <dbReference type="ARBA" id="ARBA00023196"/>
    </source>
</evidence>
<comment type="caution">
    <text evidence="13">The sequence shown here is derived from an EMBL/GenBank/DDBJ whole genome shotgun (WGS) entry which is preliminary data.</text>
</comment>
<name>A0A3D8I5X0_9HELI</name>
<dbReference type="CDD" id="cd12152">
    <property type="entry name" value="F1-ATPase_delta"/>
    <property type="match status" value="1"/>
</dbReference>
<dbReference type="EMBL" id="NXLR01000005">
    <property type="protein sequence ID" value="RDU60144.1"/>
    <property type="molecule type" value="Genomic_DNA"/>
</dbReference>
<evidence type="ECO:0000256" key="1">
    <source>
        <dbReference type="ARBA" id="ARBA00003543"/>
    </source>
</evidence>
<evidence type="ECO:0000256" key="4">
    <source>
        <dbReference type="ARBA" id="ARBA00022448"/>
    </source>
</evidence>
<dbReference type="AlphaFoldDB" id="A0A3D8I5X0"/>
<keyword evidence="4 10" id="KW-0813">Transport</keyword>
<dbReference type="Pfam" id="PF02823">
    <property type="entry name" value="ATP-synt_DE_N"/>
    <property type="match status" value="1"/>
</dbReference>
<comment type="subcellular location">
    <subcellularLocation>
        <location evidence="10">Cell membrane</location>
        <topology evidence="10">Peripheral membrane protein</topology>
    </subcellularLocation>
    <subcellularLocation>
        <location evidence="2">Endomembrane system</location>
        <topology evidence="2">Peripheral membrane protein</topology>
    </subcellularLocation>
</comment>
<comment type="similarity">
    <text evidence="3 10 11">Belongs to the ATPase epsilon chain family.</text>
</comment>
<comment type="function">
    <text evidence="1 10">Produces ATP from ADP in the presence of a proton gradient across the membrane.</text>
</comment>
<evidence type="ECO:0000256" key="5">
    <source>
        <dbReference type="ARBA" id="ARBA00022475"/>
    </source>
</evidence>
<reference evidence="13 14" key="1">
    <citation type="submission" date="2018-04" db="EMBL/GenBank/DDBJ databases">
        <title>Novel Campyloabacter and Helicobacter Species and Strains.</title>
        <authorList>
            <person name="Mannion A.J."/>
            <person name="Shen Z."/>
            <person name="Fox J.G."/>
        </authorList>
    </citation>
    <scope>NUCLEOTIDE SEQUENCE [LARGE SCALE GENOMIC DNA]</scope>
    <source>
        <strain evidence="13 14">MIT 98-6070</strain>
    </source>
</reference>
<dbReference type="PANTHER" id="PTHR13822:SF10">
    <property type="entry name" value="ATP SYNTHASE EPSILON CHAIN, CHLOROPLASTIC"/>
    <property type="match status" value="1"/>
</dbReference>
<keyword evidence="9 10" id="KW-0066">ATP synthesis</keyword>
<evidence type="ECO:0000256" key="10">
    <source>
        <dbReference type="HAMAP-Rule" id="MF_00530"/>
    </source>
</evidence>
<dbReference type="GO" id="GO:0005886">
    <property type="term" value="C:plasma membrane"/>
    <property type="evidence" value="ECO:0007669"/>
    <property type="project" value="UniProtKB-SubCell"/>
</dbReference>
<dbReference type="RefSeq" id="WP_104699872.1">
    <property type="nucleotide sequence ID" value="NZ_FZPP01000016.1"/>
</dbReference>
<feature type="domain" description="ATP synthase F1 complex delta/epsilon subunit N-terminal" evidence="12">
    <location>
        <begin position="6"/>
        <end position="87"/>
    </location>
</feature>
<evidence type="ECO:0000256" key="11">
    <source>
        <dbReference type="RuleBase" id="RU003656"/>
    </source>
</evidence>
<dbReference type="InterPro" id="IPR036771">
    <property type="entry name" value="ATPsynth_dsu/esu_N"/>
</dbReference>
<dbReference type="GO" id="GO:0045259">
    <property type="term" value="C:proton-transporting ATP synthase complex"/>
    <property type="evidence" value="ECO:0007669"/>
    <property type="project" value="UniProtKB-KW"/>
</dbReference>
<dbReference type="OrthoDB" id="9799969at2"/>
<keyword evidence="7 10" id="KW-0472">Membrane</keyword>
<dbReference type="InterPro" id="IPR020546">
    <property type="entry name" value="ATP_synth_F1_dsu/esu_N"/>
</dbReference>
<evidence type="ECO:0000256" key="7">
    <source>
        <dbReference type="ARBA" id="ARBA00023136"/>
    </source>
</evidence>
<keyword evidence="8 10" id="KW-0139">CF(1)</keyword>
<protein>
    <recommendedName>
        <fullName evidence="10">ATP synthase epsilon chain</fullName>
    </recommendedName>
    <alternativeName>
        <fullName evidence="10">ATP synthase F1 sector epsilon subunit</fullName>
    </alternativeName>
    <alternativeName>
        <fullName evidence="10">F-ATPase epsilon subunit</fullName>
    </alternativeName>
</protein>
<dbReference type="InterPro" id="IPR001469">
    <property type="entry name" value="ATP_synth_F1_dsu/esu"/>
</dbReference>
<organism evidence="13 14">
    <name type="scientific">Helicobacter marmotae</name>
    <dbReference type="NCBI Taxonomy" id="152490"/>
    <lineage>
        <taxon>Bacteria</taxon>
        <taxon>Pseudomonadati</taxon>
        <taxon>Campylobacterota</taxon>
        <taxon>Epsilonproteobacteria</taxon>
        <taxon>Campylobacterales</taxon>
        <taxon>Helicobacteraceae</taxon>
        <taxon>Helicobacter</taxon>
    </lineage>
</organism>
<dbReference type="GO" id="GO:0005524">
    <property type="term" value="F:ATP binding"/>
    <property type="evidence" value="ECO:0007669"/>
    <property type="project" value="UniProtKB-UniRule"/>
</dbReference>
<dbReference type="Proteomes" id="UP000256599">
    <property type="component" value="Unassembled WGS sequence"/>
</dbReference>
<dbReference type="Gene3D" id="2.60.15.10">
    <property type="entry name" value="F0F1 ATP synthase delta/epsilon subunit, N-terminal"/>
    <property type="match status" value="1"/>
</dbReference>
<dbReference type="HAMAP" id="MF_00530">
    <property type="entry name" value="ATP_synth_epsil_bac"/>
    <property type="match status" value="1"/>
</dbReference>
<dbReference type="GO" id="GO:0012505">
    <property type="term" value="C:endomembrane system"/>
    <property type="evidence" value="ECO:0007669"/>
    <property type="project" value="UniProtKB-SubCell"/>
</dbReference>
<evidence type="ECO:0000256" key="2">
    <source>
        <dbReference type="ARBA" id="ARBA00004184"/>
    </source>
</evidence>
<dbReference type="NCBIfam" id="TIGR01216">
    <property type="entry name" value="ATP_synt_epsi"/>
    <property type="match status" value="1"/>
</dbReference>
<keyword evidence="14" id="KW-1185">Reference proteome</keyword>
<gene>
    <name evidence="10" type="primary">atpC</name>
    <name evidence="13" type="ORF">CQA63_04120</name>
</gene>
<keyword evidence="10" id="KW-0375">Hydrogen ion transport</keyword>
<dbReference type="PANTHER" id="PTHR13822">
    <property type="entry name" value="ATP SYNTHASE DELTA/EPSILON CHAIN"/>
    <property type="match status" value="1"/>
</dbReference>
<evidence type="ECO:0000256" key="3">
    <source>
        <dbReference type="ARBA" id="ARBA00005712"/>
    </source>
</evidence>
<dbReference type="GO" id="GO:0046933">
    <property type="term" value="F:proton-transporting ATP synthase activity, rotational mechanism"/>
    <property type="evidence" value="ECO:0007669"/>
    <property type="project" value="UniProtKB-UniRule"/>
</dbReference>
<keyword evidence="6 10" id="KW-0406">Ion transport</keyword>
<evidence type="ECO:0000313" key="13">
    <source>
        <dbReference type="EMBL" id="RDU60144.1"/>
    </source>
</evidence>
<keyword evidence="5 10" id="KW-1003">Cell membrane</keyword>
<proteinExistence type="inferred from homology"/>
<dbReference type="SUPFAM" id="SSF51344">
    <property type="entry name" value="Epsilon subunit of F1F0-ATP synthase N-terminal domain"/>
    <property type="match status" value="1"/>
</dbReference>
<sequence>MEKLILSIVTPYGSIYEGEVKHVIMPGKEGEFDVFPGHFSLLSLLKTGVIEFEDMQGGKGIIAINWGHAQVSTSPNETDVKIIADGAVAIKGNTETEIAQALNNAKTLIAEASEDTAHAAMVIAHAEYAAKNRI</sequence>
<evidence type="ECO:0000256" key="9">
    <source>
        <dbReference type="ARBA" id="ARBA00023310"/>
    </source>
</evidence>
<accession>A0A3D8I5X0</accession>
<evidence type="ECO:0000313" key="14">
    <source>
        <dbReference type="Proteomes" id="UP000256599"/>
    </source>
</evidence>